<organism evidence="1 2">
    <name type="scientific">Heyndrickxia oleronia</name>
    <dbReference type="NCBI Taxonomy" id="38875"/>
    <lineage>
        <taxon>Bacteria</taxon>
        <taxon>Bacillati</taxon>
        <taxon>Bacillota</taxon>
        <taxon>Bacilli</taxon>
        <taxon>Bacillales</taxon>
        <taxon>Bacillaceae</taxon>
        <taxon>Heyndrickxia</taxon>
    </lineage>
</organism>
<sequence>MQVLVIFQKSDRKVIATFEINTIITEMNVLVIPGVSYLVSSKKDIFFTASNGQVYVKEI</sequence>
<name>A0A8E2I3D5_9BACI</name>
<protein>
    <submittedName>
        <fullName evidence="1">Uncharacterized protein</fullName>
    </submittedName>
</protein>
<keyword evidence="2" id="KW-1185">Reference proteome</keyword>
<evidence type="ECO:0000313" key="1">
    <source>
        <dbReference type="EMBL" id="OOP65976.1"/>
    </source>
</evidence>
<dbReference type="Proteomes" id="UP000189761">
    <property type="component" value="Unassembled WGS sequence"/>
</dbReference>
<comment type="caution">
    <text evidence="1">The sequence shown here is derived from an EMBL/GenBank/DDBJ whole genome shotgun (WGS) entry which is preliminary data.</text>
</comment>
<proteinExistence type="predicted"/>
<reference evidence="1 2" key="1">
    <citation type="submission" date="2017-01" db="EMBL/GenBank/DDBJ databases">
        <title>Draft genome sequence of Bacillus oleronius.</title>
        <authorList>
            <person name="Allam M."/>
        </authorList>
    </citation>
    <scope>NUCLEOTIDE SEQUENCE [LARGE SCALE GENOMIC DNA]</scope>
    <source>
        <strain evidence="1 2">DSM 9356</strain>
    </source>
</reference>
<evidence type="ECO:0000313" key="2">
    <source>
        <dbReference type="Proteomes" id="UP000189761"/>
    </source>
</evidence>
<gene>
    <name evidence="1" type="ORF">BWZ43_23385</name>
</gene>
<dbReference type="RefSeq" id="WP_078111329.1">
    <property type="nucleotide sequence ID" value="NZ_CP065424.1"/>
</dbReference>
<accession>A0A8E2I3D5</accession>
<dbReference type="EMBL" id="MTLA01000399">
    <property type="protein sequence ID" value="OOP65976.1"/>
    <property type="molecule type" value="Genomic_DNA"/>
</dbReference>
<dbReference type="AlphaFoldDB" id="A0A8E2I3D5"/>